<feature type="compositionally biased region" description="Polar residues" evidence="1">
    <location>
        <begin position="615"/>
        <end position="628"/>
    </location>
</feature>
<name>A0A8I1BCS8_STAEP</name>
<feature type="transmembrane region" description="Helical" evidence="2">
    <location>
        <begin position="124"/>
        <end position="142"/>
    </location>
</feature>
<dbReference type="EMBL" id="JADPYN010000020">
    <property type="protein sequence ID" value="MBF9304296.1"/>
    <property type="molecule type" value="Genomic_DNA"/>
</dbReference>
<evidence type="ECO:0000259" key="3">
    <source>
        <dbReference type="Pfam" id="PF26635"/>
    </source>
</evidence>
<feature type="region of interest" description="Disordered" evidence="1">
    <location>
        <begin position="803"/>
        <end position="1032"/>
    </location>
</feature>
<sequence>MNQWVNYLMLNETDADSKLSNIKEPTQQEIAKILSQNSDLFQATWLGNFFKVIGWLVTWIFYWITQMMRNTLENIFTLGGLLDNKQVTELSSTLTPVALSIMLVTLGALGLMMMTGKRIQISNVFVNIILAVCFITMIPYMFSTLTNLTVQFVHDQKHISIDKNKDKENKKMDLPSKVVKANVIDLADFANKDFPSRKNNENSKFNHLDIPTDSKSIFDSFDYSEKIKPFYQGEDDDKIGYHDRLKLESKSSKIKTPNDLLDDSLFKKIVHYGQTKTEKQKNDIVRNGVFAYALDNDLGGKYKSEKDKDPIYSRMAPSEDSGAFKSGAGILKFFDEYPLRYQTNFLVLWLSLGGLAIVYLFSAFKVVKLIFDIAFQKVLAPFVAATDLTTGQKMKSLFNNIILNYAVIGIIFILFLIYEILVSTVMGSDAGFGVKAIAFIALSIACIDGPDTAKRVLGIDTGVQDGKAAALATYGAGKGIGKASTAGAKGVSNLYNSMSGGKKVDAPTNNMSSSNDSKSFGGGSELEPTDMSKHDVNENNSKADQFSDGQSNQNNQENIDDISSENQQDNDDILGDQHYSDDDSAKQDVDNIAENQDDLENANGDNNLENRDEQPSISDSNHAENQLDNNEHLDMNEDNKEMNDLDNDEQAGINDRNEESSNDLENNEQQGIGDENETSNNLDNTEQLDVNEDNKEVTDLDNNEQPGIENDTENYNSPISNENQEAISNDGITSGEDVPDKVSAPSENNTNNISDNINSPNTNDIKATTENVSSENNTNNLGKGIMTGTALRGLGEKVGVQSGVRNSANAQNSRPMKSLSDIDKGRPQGQSGLSYSEAKSNARNNRPSTSYPKSNGLNKTIPSKATTPPKASAQSSNLNMTSTPSNSSVSTSNNGQEKLRDRPSSINSHSYNSYPKGNHFNKNTPPTKQVSSMKKPTSSMKGTHEKVTVPRTKSSTIDTANRRSGLSYSQAKANANTLNKKTPRAEVVQSSGNIKRPNPNSVSSRASRPQYMAQEAPSMDKANEQLDNNSKK</sequence>
<evidence type="ECO:0000313" key="4">
    <source>
        <dbReference type="EMBL" id="MBF9304296.1"/>
    </source>
</evidence>
<dbReference type="AlphaFoldDB" id="A0A8I1BCS8"/>
<feature type="transmembrane region" description="Helical" evidence="2">
    <location>
        <begin position="93"/>
        <end position="112"/>
    </location>
</feature>
<feature type="domain" description="DUF8208" evidence="3">
    <location>
        <begin position="43"/>
        <end position="474"/>
    </location>
</feature>
<keyword evidence="2" id="KW-0812">Transmembrane</keyword>
<accession>A0A8I1BCS8</accession>
<feature type="transmembrane region" description="Helical" evidence="2">
    <location>
        <begin position="346"/>
        <end position="367"/>
    </location>
</feature>
<keyword evidence="2" id="KW-1133">Transmembrane helix</keyword>
<feature type="compositionally biased region" description="Low complexity" evidence="1">
    <location>
        <begin position="881"/>
        <end position="894"/>
    </location>
</feature>
<feature type="compositionally biased region" description="Polar residues" evidence="1">
    <location>
        <begin position="988"/>
        <end position="1007"/>
    </location>
</feature>
<protein>
    <recommendedName>
        <fullName evidence="3">DUF8208 domain-containing protein</fullName>
    </recommendedName>
</protein>
<feature type="compositionally biased region" description="Basic and acidic residues" evidence="1">
    <location>
        <begin position="629"/>
        <end position="643"/>
    </location>
</feature>
<feature type="compositionally biased region" description="Polar residues" evidence="1">
    <location>
        <begin position="904"/>
        <end position="941"/>
    </location>
</feature>
<dbReference type="InterPro" id="IPR058521">
    <property type="entry name" value="DUF8208"/>
</dbReference>
<proteinExistence type="predicted"/>
<feature type="compositionally biased region" description="Polar residues" evidence="1">
    <location>
        <begin position="828"/>
        <end position="866"/>
    </location>
</feature>
<feature type="compositionally biased region" description="Polar residues" evidence="1">
    <location>
        <begin position="538"/>
        <end position="557"/>
    </location>
</feature>
<reference evidence="4" key="1">
    <citation type="submission" date="2020-11" db="EMBL/GenBank/DDBJ databases">
        <title>Molecular epidemiology and genomic profiles of multidrug-resistant bacteria collected from clinical sources in South Africa.</title>
        <authorList>
            <person name="Asante J."/>
            <person name="Amoako D.G."/>
        </authorList>
    </citation>
    <scope>NUCLEOTIDE SEQUENCE</scope>
    <source>
        <strain evidence="4">C68</strain>
    </source>
</reference>
<evidence type="ECO:0000256" key="2">
    <source>
        <dbReference type="SAM" id="Phobius"/>
    </source>
</evidence>
<keyword evidence="2" id="KW-0472">Membrane</keyword>
<feature type="compositionally biased region" description="Polar residues" evidence="1">
    <location>
        <begin position="803"/>
        <end position="815"/>
    </location>
</feature>
<feature type="compositionally biased region" description="Polar residues" evidence="1">
    <location>
        <begin position="678"/>
        <end position="688"/>
    </location>
</feature>
<dbReference type="Proteomes" id="UP000622362">
    <property type="component" value="Unassembled WGS sequence"/>
</dbReference>
<gene>
    <name evidence="4" type="ORF">I3V53_09445</name>
</gene>
<evidence type="ECO:0000313" key="5">
    <source>
        <dbReference type="Proteomes" id="UP000622362"/>
    </source>
</evidence>
<dbReference type="Pfam" id="PF26635">
    <property type="entry name" value="DUF8208"/>
    <property type="match status" value="1"/>
</dbReference>
<organism evidence="4 5">
    <name type="scientific">Staphylococcus epidermidis</name>
    <dbReference type="NCBI Taxonomy" id="1282"/>
    <lineage>
        <taxon>Bacteria</taxon>
        <taxon>Bacillati</taxon>
        <taxon>Bacillota</taxon>
        <taxon>Bacilli</taxon>
        <taxon>Bacillales</taxon>
        <taxon>Staphylococcaceae</taxon>
        <taxon>Staphylococcus</taxon>
    </lineage>
</organism>
<feature type="compositionally biased region" description="Basic and acidic residues" evidence="1">
    <location>
        <begin position="578"/>
        <end position="589"/>
    </location>
</feature>
<dbReference type="RefSeq" id="WP_002502777.1">
    <property type="nucleotide sequence ID" value="NZ_CAXOHX010000020.1"/>
</dbReference>
<comment type="caution">
    <text evidence="4">The sequence shown here is derived from an EMBL/GenBank/DDBJ whole genome shotgun (WGS) entry which is preliminary data.</text>
</comment>
<feature type="compositionally biased region" description="Polar residues" evidence="1">
    <location>
        <begin position="507"/>
        <end position="518"/>
    </location>
</feature>
<feature type="compositionally biased region" description="Low complexity" evidence="1">
    <location>
        <begin position="748"/>
        <end position="780"/>
    </location>
</feature>
<feature type="compositionally biased region" description="Polar residues" evidence="1">
    <location>
        <begin position="951"/>
        <end position="980"/>
    </location>
</feature>
<feature type="transmembrane region" description="Helical" evidence="2">
    <location>
        <begin position="45"/>
        <end position="64"/>
    </location>
</feature>
<feature type="compositionally biased region" description="Acidic residues" evidence="1">
    <location>
        <begin position="558"/>
        <end position="574"/>
    </location>
</feature>
<evidence type="ECO:0000256" key="1">
    <source>
        <dbReference type="SAM" id="MobiDB-lite"/>
    </source>
</evidence>
<feature type="compositionally biased region" description="Basic and acidic residues" evidence="1">
    <location>
        <begin position="1021"/>
        <end position="1032"/>
    </location>
</feature>
<feature type="transmembrane region" description="Helical" evidence="2">
    <location>
        <begin position="397"/>
        <end position="418"/>
    </location>
</feature>
<feature type="compositionally biased region" description="Polar residues" evidence="1">
    <location>
        <begin position="713"/>
        <end position="732"/>
    </location>
</feature>
<feature type="region of interest" description="Disordered" evidence="1">
    <location>
        <begin position="502"/>
        <end position="784"/>
    </location>
</feature>